<dbReference type="GO" id="GO:0004813">
    <property type="term" value="F:alanine-tRNA ligase activity"/>
    <property type="evidence" value="ECO:0007669"/>
    <property type="project" value="InterPro"/>
</dbReference>
<dbReference type="GO" id="GO:0005524">
    <property type="term" value="F:ATP binding"/>
    <property type="evidence" value="ECO:0007669"/>
    <property type="project" value="InterPro"/>
</dbReference>
<accession>A0A0W8F5Q8</accession>
<feature type="domain" description="Alanyl-transfer RNA synthetases family profile" evidence="5">
    <location>
        <begin position="1"/>
        <end position="233"/>
    </location>
</feature>
<dbReference type="GO" id="GO:0046872">
    <property type="term" value="F:metal ion binding"/>
    <property type="evidence" value="ECO:0007669"/>
    <property type="project" value="UniProtKB-KW"/>
</dbReference>
<dbReference type="Pfam" id="PF07973">
    <property type="entry name" value="tRNA_SAD"/>
    <property type="match status" value="1"/>
</dbReference>
<dbReference type="InterPro" id="IPR018164">
    <property type="entry name" value="Ala-tRNA-synth_IIc_N"/>
</dbReference>
<dbReference type="SUPFAM" id="SSF50447">
    <property type="entry name" value="Translation proteins"/>
    <property type="match status" value="1"/>
</dbReference>
<gene>
    <name evidence="6" type="ORF">ASZ90_014243</name>
</gene>
<dbReference type="InterPro" id="IPR012947">
    <property type="entry name" value="tRNA_SAD"/>
</dbReference>
<evidence type="ECO:0000313" key="6">
    <source>
        <dbReference type="EMBL" id="KUG16078.1"/>
    </source>
</evidence>
<comment type="subcellular location">
    <subcellularLocation>
        <location evidence="2">Cytoplasm</location>
    </subcellularLocation>
</comment>
<name>A0A0W8F5Q8_9ZZZZ</name>
<dbReference type="InterPro" id="IPR051335">
    <property type="entry name" value="Alanyl-tRNA_Editing_Enzymes"/>
</dbReference>
<keyword evidence="4" id="KW-0862">Zinc</keyword>
<dbReference type="Gene3D" id="3.30.980.10">
    <property type="entry name" value="Threonyl-trna Synthetase, Chain A, domain 2"/>
    <property type="match status" value="1"/>
</dbReference>
<dbReference type="InterPro" id="IPR018163">
    <property type="entry name" value="Thr/Ala-tRNA-synth_IIc_edit"/>
</dbReference>
<sequence length="233" mass="26094">MAMKSIYIEDSYIRSFDTTVADVKGDGVILEETAFYPQSGGQPSDLGSLFRDEDEFCVLRVEPSGPIHIMDRTGLAPGDRVSGRIDWDRRYRFMRSHTACHILSSVIFDKTGARITGNQIDIARSRVDFSLEAFDKSKIAEYVDQANQLISEDHAVRISLLPRAEAMAIPDLVRLAMDVPDREEIRVVEIEGVDRQACGGTHVGRTGEIKGIKLVKAENKGKANRRVYFELTE</sequence>
<protein>
    <submittedName>
        <fullName evidence="6">Ser-trna(Ala) deacylase</fullName>
    </submittedName>
</protein>
<keyword evidence="3" id="KW-0479">Metal-binding</keyword>
<evidence type="ECO:0000256" key="1">
    <source>
        <dbReference type="ARBA" id="ARBA00001947"/>
    </source>
</evidence>
<dbReference type="SUPFAM" id="SSF55186">
    <property type="entry name" value="ThrRS/AlaRS common domain"/>
    <property type="match status" value="1"/>
</dbReference>
<dbReference type="PANTHER" id="PTHR43462">
    <property type="entry name" value="ALANYL-TRNA EDITING PROTEIN"/>
    <property type="match status" value="1"/>
</dbReference>
<dbReference type="GO" id="GO:0003676">
    <property type="term" value="F:nucleic acid binding"/>
    <property type="evidence" value="ECO:0007669"/>
    <property type="project" value="InterPro"/>
</dbReference>
<comment type="cofactor">
    <cofactor evidence="1">
        <name>Zn(2+)</name>
        <dbReference type="ChEBI" id="CHEBI:29105"/>
    </cofactor>
</comment>
<evidence type="ECO:0000256" key="4">
    <source>
        <dbReference type="ARBA" id="ARBA00022833"/>
    </source>
</evidence>
<dbReference type="GO" id="GO:0006419">
    <property type="term" value="P:alanyl-tRNA aminoacylation"/>
    <property type="evidence" value="ECO:0007669"/>
    <property type="project" value="InterPro"/>
</dbReference>
<dbReference type="AlphaFoldDB" id="A0A0W8F5Q8"/>
<organism evidence="6">
    <name type="scientific">hydrocarbon metagenome</name>
    <dbReference type="NCBI Taxonomy" id="938273"/>
    <lineage>
        <taxon>unclassified sequences</taxon>
        <taxon>metagenomes</taxon>
        <taxon>ecological metagenomes</taxon>
    </lineage>
</organism>
<evidence type="ECO:0000256" key="2">
    <source>
        <dbReference type="ARBA" id="ARBA00004496"/>
    </source>
</evidence>
<evidence type="ECO:0000259" key="5">
    <source>
        <dbReference type="PROSITE" id="PS50860"/>
    </source>
</evidence>
<dbReference type="GO" id="GO:0005737">
    <property type="term" value="C:cytoplasm"/>
    <property type="evidence" value="ECO:0007669"/>
    <property type="project" value="UniProtKB-SubCell"/>
</dbReference>
<dbReference type="NCBIfam" id="NF040865">
    <property type="entry name" value="a_tRNA_ed_AlaXM"/>
    <property type="match status" value="1"/>
</dbReference>
<dbReference type="InterPro" id="IPR009000">
    <property type="entry name" value="Transl_B-barrel_sf"/>
</dbReference>
<evidence type="ECO:0000256" key="3">
    <source>
        <dbReference type="ARBA" id="ARBA00022723"/>
    </source>
</evidence>
<proteinExistence type="predicted"/>
<reference evidence="6" key="1">
    <citation type="journal article" date="2015" name="Proc. Natl. Acad. Sci. U.S.A.">
        <title>Networks of energetic and metabolic interactions define dynamics in microbial communities.</title>
        <authorList>
            <person name="Embree M."/>
            <person name="Liu J.K."/>
            <person name="Al-Bassam M.M."/>
            <person name="Zengler K."/>
        </authorList>
    </citation>
    <scope>NUCLEOTIDE SEQUENCE</scope>
</reference>
<dbReference type="PANTHER" id="PTHR43462:SF1">
    <property type="entry name" value="ALANYL-TRNA EDITING PROTEIN AARSD1"/>
    <property type="match status" value="1"/>
</dbReference>
<comment type="caution">
    <text evidence="6">The sequence shown here is derived from an EMBL/GenBank/DDBJ whole genome shotgun (WGS) entry which is preliminary data.</text>
</comment>
<dbReference type="GO" id="GO:0002161">
    <property type="term" value="F:aminoacyl-tRNA deacylase activity"/>
    <property type="evidence" value="ECO:0007669"/>
    <property type="project" value="UniProtKB-ARBA"/>
</dbReference>
<dbReference type="PROSITE" id="PS50860">
    <property type="entry name" value="AA_TRNA_LIGASE_II_ALA"/>
    <property type="match status" value="1"/>
</dbReference>
<dbReference type="InterPro" id="IPR053424">
    <property type="entry name" value="Alanyl-tRNA_Edit-Domain"/>
</dbReference>
<dbReference type="InterPro" id="IPR018165">
    <property type="entry name" value="Ala-tRNA-synth_IIc_core"/>
</dbReference>
<dbReference type="EMBL" id="LNQE01001515">
    <property type="protein sequence ID" value="KUG16078.1"/>
    <property type="molecule type" value="Genomic_DNA"/>
</dbReference>
<dbReference type="Gene3D" id="2.40.30.130">
    <property type="match status" value="1"/>
</dbReference>
<dbReference type="SMART" id="SM00863">
    <property type="entry name" value="tRNA_SAD"/>
    <property type="match status" value="1"/>
</dbReference>
<dbReference type="Pfam" id="PF01411">
    <property type="entry name" value="tRNA-synt_2c"/>
    <property type="match status" value="1"/>
</dbReference>